<gene>
    <name evidence="2" type="ORF">P879_08539</name>
</gene>
<evidence type="ECO:0000313" key="2">
    <source>
        <dbReference type="EMBL" id="KAF8565980.1"/>
    </source>
</evidence>
<feature type="region of interest" description="Disordered" evidence="1">
    <location>
        <begin position="105"/>
        <end position="161"/>
    </location>
</feature>
<proteinExistence type="predicted"/>
<reference evidence="2 3" key="1">
    <citation type="submission" date="2019-07" db="EMBL/GenBank/DDBJ databases">
        <title>Annotation for the trematode Paragonimus westermani.</title>
        <authorList>
            <person name="Choi Y.-J."/>
        </authorList>
    </citation>
    <scope>NUCLEOTIDE SEQUENCE [LARGE SCALE GENOMIC DNA]</scope>
    <source>
        <strain evidence="2">180907_Pwestermani</strain>
    </source>
</reference>
<dbReference type="Proteomes" id="UP000699462">
    <property type="component" value="Unassembled WGS sequence"/>
</dbReference>
<feature type="region of interest" description="Disordered" evidence="1">
    <location>
        <begin position="61"/>
        <end position="85"/>
    </location>
</feature>
<evidence type="ECO:0000313" key="3">
    <source>
        <dbReference type="Proteomes" id="UP000699462"/>
    </source>
</evidence>
<organism evidence="2 3">
    <name type="scientific">Paragonimus westermani</name>
    <dbReference type="NCBI Taxonomy" id="34504"/>
    <lineage>
        <taxon>Eukaryota</taxon>
        <taxon>Metazoa</taxon>
        <taxon>Spiralia</taxon>
        <taxon>Lophotrochozoa</taxon>
        <taxon>Platyhelminthes</taxon>
        <taxon>Trematoda</taxon>
        <taxon>Digenea</taxon>
        <taxon>Plagiorchiida</taxon>
        <taxon>Troglotremata</taxon>
        <taxon>Troglotrematidae</taxon>
        <taxon>Paragonimus</taxon>
    </lineage>
</organism>
<dbReference type="OrthoDB" id="74178at2759"/>
<dbReference type="EMBL" id="JTDF01005776">
    <property type="protein sequence ID" value="KAF8565980.1"/>
    <property type="molecule type" value="Genomic_DNA"/>
</dbReference>
<comment type="caution">
    <text evidence="2">The sequence shown here is derived from an EMBL/GenBank/DDBJ whole genome shotgun (WGS) entry which is preliminary data.</text>
</comment>
<evidence type="ECO:0000256" key="1">
    <source>
        <dbReference type="SAM" id="MobiDB-lite"/>
    </source>
</evidence>
<protein>
    <submittedName>
        <fullName evidence="2">Uncharacterized protein</fullName>
    </submittedName>
</protein>
<keyword evidence="3" id="KW-1185">Reference proteome</keyword>
<feature type="compositionally biased region" description="Polar residues" evidence="1">
    <location>
        <begin position="120"/>
        <end position="136"/>
    </location>
</feature>
<name>A0A8T0DDY2_9TREM</name>
<dbReference type="AlphaFoldDB" id="A0A8T0DDY2"/>
<accession>A0A8T0DDY2</accession>
<sequence>MDWWSSLDRAGNLSKLAFSALKNAQERIDAVLDIQDEGSDSSVSHPLQCPSELQGSVRVVPAEPPSADPLLSSNTPTADKENLPSCARDFPDISVDRLHELQLSGEPDCPTPCDVRSVSPVHSTEIPSPETISRPHTPTGILEVHNTSTTATDPPHSPISISPINTFPVTVQYPSRFSKSCSEGDLSVDTLSPIAVTPTRNLRVSVEEDVETTTTGSDIEVISCCTSTNGESLPVHYQASLSQTFPTTHSNDVINCPAGKTGRQFDAGQLTINVPAAFRGHSAPMTSSHSCLRRHRRAVSQDYRHGLCGPNEEDLFFAFQRLSKSYSDKKHLLGVREAKILELSRENCELRDANALLQA</sequence>